<dbReference type="PROSITE" id="PS51352">
    <property type="entry name" value="THIOREDOXIN_2"/>
    <property type="match status" value="1"/>
</dbReference>
<evidence type="ECO:0000256" key="5">
    <source>
        <dbReference type="SAM" id="Coils"/>
    </source>
</evidence>
<evidence type="ECO:0000256" key="2">
    <source>
        <dbReference type="ARBA" id="ARBA00022748"/>
    </source>
</evidence>
<keyword evidence="5" id="KW-0175">Coiled coil</keyword>
<keyword evidence="4" id="KW-0676">Redox-active center</keyword>
<dbReference type="Proteomes" id="UP000659698">
    <property type="component" value="Unassembled WGS sequence"/>
</dbReference>
<keyword evidence="6" id="KW-0732">Signal</keyword>
<gene>
    <name evidence="8" type="ORF">H7U12_17835</name>
</gene>
<evidence type="ECO:0000256" key="1">
    <source>
        <dbReference type="ARBA" id="ARBA00004196"/>
    </source>
</evidence>
<keyword evidence="3" id="KW-1015">Disulfide bond</keyword>
<dbReference type="SUPFAM" id="SSF52833">
    <property type="entry name" value="Thioredoxin-like"/>
    <property type="match status" value="1"/>
</dbReference>
<dbReference type="EMBL" id="JACOAF010000042">
    <property type="protein sequence ID" value="MBC3541560.1"/>
    <property type="molecule type" value="Genomic_DNA"/>
</dbReference>
<evidence type="ECO:0000259" key="7">
    <source>
        <dbReference type="PROSITE" id="PS51352"/>
    </source>
</evidence>
<evidence type="ECO:0000256" key="3">
    <source>
        <dbReference type="ARBA" id="ARBA00023157"/>
    </source>
</evidence>
<feature type="domain" description="Thioredoxin" evidence="7">
    <location>
        <begin position="236"/>
        <end position="374"/>
    </location>
</feature>
<protein>
    <submittedName>
        <fullName evidence="8">AhpC/TSA family protein</fullName>
    </submittedName>
</protein>
<dbReference type="InterPro" id="IPR036249">
    <property type="entry name" value="Thioredoxin-like_sf"/>
</dbReference>
<feature type="coiled-coil region" evidence="5">
    <location>
        <begin position="125"/>
        <end position="178"/>
    </location>
</feature>
<dbReference type="InterPro" id="IPR050553">
    <property type="entry name" value="Thioredoxin_ResA/DsbE_sf"/>
</dbReference>
<feature type="signal peptide" evidence="6">
    <location>
        <begin position="1"/>
        <end position="20"/>
    </location>
</feature>
<dbReference type="PANTHER" id="PTHR42852:SF6">
    <property type="entry name" value="THIOL:DISULFIDE INTERCHANGE PROTEIN DSBE"/>
    <property type="match status" value="1"/>
</dbReference>
<evidence type="ECO:0000313" key="8">
    <source>
        <dbReference type="EMBL" id="MBC3541560.1"/>
    </source>
</evidence>
<dbReference type="PROSITE" id="PS00194">
    <property type="entry name" value="THIOREDOXIN_1"/>
    <property type="match status" value="1"/>
</dbReference>
<dbReference type="Gene3D" id="3.40.30.10">
    <property type="entry name" value="Glutaredoxin"/>
    <property type="match status" value="1"/>
</dbReference>
<reference evidence="8 9" key="1">
    <citation type="journal article" date="2019" name="Int. J. Syst. Evol. Microbiol.">
        <title>Rufibacter sediminis sp. nov., isolated from freshwater lake sediment.</title>
        <authorList>
            <person name="Qu J.H."/>
            <person name="Zhang L.J."/>
            <person name="Fu Y.H."/>
            <person name="Li H.F."/>
        </authorList>
    </citation>
    <scope>NUCLEOTIDE SEQUENCE [LARGE SCALE GENOMIC DNA]</scope>
    <source>
        <strain evidence="8 9">H-1</strain>
    </source>
</reference>
<dbReference type="InterPro" id="IPR000866">
    <property type="entry name" value="AhpC/TSA"/>
</dbReference>
<dbReference type="CDD" id="cd02966">
    <property type="entry name" value="TlpA_like_family"/>
    <property type="match status" value="1"/>
</dbReference>
<evidence type="ECO:0000256" key="6">
    <source>
        <dbReference type="SAM" id="SignalP"/>
    </source>
</evidence>
<dbReference type="RefSeq" id="WP_186640570.1">
    <property type="nucleotide sequence ID" value="NZ_JACOAF010000042.1"/>
</dbReference>
<evidence type="ECO:0000256" key="4">
    <source>
        <dbReference type="ARBA" id="ARBA00023284"/>
    </source>
</evidence>
<dbReference type="PANTHER" id="PTHR42852">
    <property type="entry name" value="THIOL:DISULFIDE INTERCHANGE PROTEIN DSBE"/>
    <property type="match status" value="1"/>
</dbReference>
<dbReference type="InterPro" id="IPR025380">
    <property type="entry name" value="DUF4369"/>
</dbReference>
<sequence>MKKNILLAASMLLVMGACQKKGVATTDTDKSYRISGKINNMTTGKVYLDELGEQAFVPFDTATINKDGTFVLEGTVAEPAIYKLGFENQEGIMLVVENNAIEVTADSGKVAQSYTVKGSKDSELIQQLNNIMQGMQQNATALNQQFQEAANAGNQDEVKRLQEKFMALQQENQSQLKAFVKANPNSVVSVYTAGNILNLDEHYTFVDSMATSFKAALPNSKYTKSLEERLSKMRSTAMGSAAPDIKLPSPSGPEIALTSLRGKYVLIDFWASWCGPCRQENPNVVRMYNKYKDKGFEIFGVSLDQDRGKWLKAIENDKLTWPHVSDLKGWESSAAALYGITAIPQTVLLDKEGKIIAKNLRGAALEEKLASLLQ</sequence>
<comment type="caution">
    <text evidence="8">The sequence shown here is derived from an EMBL/GenBank/DDBJ whole genome shotgun (WGS) entry which is preliminary data.</text>
</comment>
<evidence type="ECO:0000313" key="9">
    <source>
        <dbReference type="Proteomes" id="UP000659698"/>
    </source>
</evidence>
<keyword evidence="9" id="KW-1185">Reference proteome</keyword>
<feature type="chain" id="PRO_5046186329" evidence="6">
    <location>
        <begin position="21"/>
        <end position="374"/>
    </location>
</feature>
<name>A0ABR6VX87_9BACT</name>
<dbReference type="Pfam" id="PF00578">
    <property type="entry name" value="AhpC-TSA"/>
    <property type="match status" value="1"/>
</dbReference>
<organism evidence="8 9">
    <name type="scientific">Rufibacter sediminis</name>
    <dbReference type="NCBI Taxonomy" id="2762756"/>
    <lineage>
        <taxon>Bacteria</taxon>
        <taxon>Pseudomonadati</taxon>
        <taxon>Bacteroidota</taxon>
        <taxon>Cytophagia</taxon>
        <taxon>Cytophagales</taxon>
        <taxon>Hymenobacteraceae</taxon>
        <taxon>Rufibacter</taxon>
    </lineage>
</organism>
<dbReference type="InterPro" id="IPR017937">
    <property type="entry name" value="Thioredoxin_CS"/>
</dbReference>
<comment type="subcellular location">
    <subcellularLocation>
        <location evidence="1">Cell envelope</location>
    </subcellularLocation>
</comment>
<keyword evidence="2" id="KW-0201">Cytochrome c-type biogenesis</keyword>
<proteinExistence type="predicted"/>
<dbReference type="PROSITE" id="PS51257">
    <property type="entry name" value="PROKAR_LIPOPROTEIN"/>
    <property type="match status" value="1"/>
</dbReference>
<dbReference type="InterPro" id="IPR013766">
    <property type="entry name" value="Thioredoxin_domain"/>
</dbReference>
<dbReference type="Pfam" id="PF14289">
    <property type="entry name" value="DUF4369"/>
    <property type="match status" value="1"/>
</dbReference>
<accession>A0ABR6VX87</accession>